<gene>
    <name evidence="1" type="ORF">LU674_011725</name>
</gene>
<sequence length="260" mass="28603">MSKVSTLIVTGKKEPRQKMWEAMRLLRPGFTVNDIVRRTAGRSADVSRYIQALTKAGVVKLVETPEGETTSRGKVFALIRDEGADHPRLNKNGERTFEHLATENIWRTLRILGGHLTVQDIAKTASAGGVSVSVVKTRQYLNALADAGYVEKIENAPQNFETFCLVGSKYSGPRPPEIRKLDNLQVYDPNLNKLVFTKTIGSFGADRSLVEPGVALLRTRDLLSEWLDLARGGKTVQPSTDLVQRTQLELASTGESGGLQ</sequence>
<comment type="caution">
    <text evidence="1">The sequence shown here is derived from an EMBL/GenBank/DDBJ whole genome shotgun (WGS) entry which is preliminary data.</text>
</comment>
<dbReference type="GeneID" id="83681226"/>
<organism evidence="1 2">
    <name type="scientific">Pseudomonas alloputida</name>
    <dbReference type="NCBI Taxonomy" id="1940621"/>
    <lineage>
        <taxon>Bacteria</taxon>
        <taxon>Pseudomonadati</taxon>
        <taxon>Pseudomonadota</taxon>
        <taxon>Gammaproteobacteria</taxon>
        <taxon>Pseudomonadales</taxon>
        <taxon>Pseudomonadaceae</taxon>
        <taxon>Pseudomonas</taxon>
    </lineage>
</organism>
<dbReference type="RefSeq" id="WP_232857483.1">
    <property type="nucleotide sequence ID" value="NZ_CP128540.1"/>
</dbReference>
<evidence type="ECO:0008006" key="3">
    <source>
        <dbReference type="Google" id="ProtNLM"/>
    </source>
</evidence>
<evidence type="ECO:0000313" key="2">
    <source>
        <dbReference type="Proteomes" id="UP001165439"/>
    </source>
</evidence>
<name>A0AAW7HI70_9PSED</name>
<accession>A0AAW7HI70</accession>
<evidence type="ECO:0000313" key="1">
    <source>
        <dbReference type="EMBL" id="MDM3952990.1"/>
    </source>
</evidence>
<proteinExistence type="predicted"/>
<reference evidence="1" key="1">
    <citation type="submission" date="2023-06" db="EMBL/GenBank/DDBJ databases">
        <title>MBL-encoding genomic islands in Pseudomonas spp. in Poland.</title>
        <authorList>
            <person name="Urbanowicz P."/>
            <person name="Izdebski R."/>
            <person name="Biedrzycka M."/>
            <person name="Gniadkowski M."/>
        </authorList>
    </citation>
    <scope>NUCLEOTIDE SEQUENCE</scope>
    <source>
        <strain evidence="1">NMI5768_13</strain>
    </source>
</reference>
<dbReference type="AlphaFoldDB" id="A0AAW7HI70"/>
<protein>
    <recommendedName>
        <fullName evidence="3">Transcriptional regulator</fullName>
    </recommendedName>
</protein>
<dbReference type="EMBL" id="JAJSRF020000001">
    <property type="protein sequence ID" value="MDM3952990.1"/>
    <property type="molecule type" value="Genomic_DNA"/>
</dbReference>
<dbReference type="Proteomes" id="UP001165439">
    <property type="component" value="Unassembled WGS sequence"/>
</dbReference>